<evidence type="ECO:0000313" key="2">
    <source>
        <dbReference type="Proteomes" id="UP000569914"/>
    </source>
</evidence>
<accession>A0A7Y9LER7</accession>
<dbReference type="PANTHER" id="PTHR38479:SF2">
    <property type="entry name" value="WINGED HELIX DNA-BINDING DOMAIN-CONTAINING PROTEIN"/>
    <property type="match status" value="1"/>
</dbReference>
<name>A0A7Y9LER7_9ACTN</name>
<dbReference type="EMBL" id="JACCBU010000001">
    <property type="protein sequence ID" value="NYE74175.1"/>
    <property type="molecule type" value="Genomic_DNA"/>
</dbReference>
<comment type="caution">
    <text evidence="1">The sequence shown here is derived from an EMBL/GenBank/DDBJ whole genome shotgun (WGS) entry which is preliminary data.</text>
</comment>
<gene>
    <name evidence="1" type="ORF">BKA15_005504</name>
</gene>
<sequence length="324" mass="35850">MAVLAVTRRQALAYRFAAQRLTVRLPKREYVNAARFGLQDSAPRDALVALHARVEACEPEAWQAPGLIQTYSPRAAVFVLPEQDFGVFTIGRLPFDQDQRAALEADAEQICRDLAGTERRGGLNGLRSACWTGRIALRWTTSALYAREVERPEIDEADARAELCRRHLTGFGPTTPAAYAWWSGMSPGDARRVWRQLKPELVEVDLDGHRAWILAGDEPDLRRPPDPPPARFLAAPDLRLLGQDRTGLFCGPGQRRWTDLHDTFHPNGLLVGDELVGAWGRRGGRIVVRVAGPLPEPVRADVEAEALAMPIPGATMSISYTEVP</sequence>
<organism evidence="1 2">
    <name type="scientific">Microlunatus parietis</name>
    <dbReference type="NCBI Taxonomy" id="682979"/>
    <lineage>
        <taxon>Bacteria</taxon>
        <taxon>Bacillati</taxon>
        <taxon>Actinomycetota</taxon>
        <taxon>Actinomycetes</taxon>
        <taxon>Propionibacteriales</taxon>
        <taxon>Propionibacteriaceae</taxon>
        <taxon>Microlunatus</taxon>
    </lineage>
</organism>
<evidence type="ECO:0000313" key="1">
    <source>
        <dbReference type="EMBL" id="NYE74175.1"/>
    </source>
</evidence>
<reference evidence="1 2" key="1">
    <citation type="submission" date="2020-07" db="EMBL/GenBank/DDBJ databases">
        <title>Sequencing the genomes of 1000 actinobacteria strains.</title>
        <authorList>
            <person name="Klenk H.-P."/>
        </authorList>
    </citation>
    <scope>NUCLEOTIDE SEQUENCE [LARGE SCALE GENOMIC DNA]</scope>
    <source>
        <strain evidence="1 2">DSM 22083</strain>
    </source>
</reference>
<dbReference type="Proteomes" id="UP000569914">
    <property type="component" value="Unassembled WGS sequence"/>
</dbReference>
<proteinExistence type="predicted"/>
<dbReference type="PANTHER" id="PTHR38479">
    <property type="entry name" value="LMO0824 PROTEIN"/>
    <property type="match status" value="1"/>
</dbReference>
<dbReference type="Pfam" id="PF06224">
    <property type="entry name" value="AlkZ-like"/>
    <property type="match status" value="1"/>
</dbReference>
<keyword evidence="2" id="KW-1185">Reference proteome</keyword>
<protein>
    <recommendedName>
        <fullName evidence="3">Winged helix DNA-binding domain-containing protein</fullName>
    </recommendedName>
</protein>
<dbReference type="InterPro" id="IPR009351">
    <property type="entry name" value="AlkZ-like"/>
</dbReference>
<evidence type="ECO:0008006" key="3">
    <source>
        <dbReference type="Google" id="ProtNLM"/>
    </source>
</evidence>
<dbReference type="AlphaFoldDB" id="A0A7Y9LER7"/>